<dbReference type="OrthoDB" id="6611240at2759"/>
<feature type="non-terminal residue" evidence="2">
    <location>
        <position position="1"/>
    </location>
</feature>
<proteinExistence type="predicted"/>
<dbReference type="InterPro" id="IPR008906">
    <property type="entry name" value="HATC_C_dom"/>
</dbReference>
<comment type="caution">
    <text evidence="2">The sequence shown here is derived from an EMBL/GenBank/DDBJ whole genome shotgun (WGS) entry which is preliminary data.</text>
</comment>
<protein>
    <submittedName>
        <fullName evidence="2">Zinc finger MYM-type protein 1</fullName>
    </submittedName>
</protein>
<keyword evidence="3" id="KW-1185">Reference proteome</keyword>
<dbReference type="EMBL" id="VUJU01008856">
    <property type="protein sequence ID" value="KAF0724897.1"/>
    <property type="molecule type" value="Genomic_DNA"/>
</dbReference>
<organism evidence="2 3">
    <name type="scientific">Aphis craccivora</name>
    <name type="common">Cowpea aphid</name>
    <dbReference type="NCBI Taxonomy" id="307492"/>
    <lineage>
        <taxon>Eukaryota</taxon>
        <taxon>Metazoa</taxon>
        <taxon>Ecdysozoa</taxon>
        <taxon>Arthropoda</taxon>
        <taxon>Hexapoda</taxon>
        <taxon>Insecta</taxon>
        <taxon>Pterygota</taxon>
        <taxon>Neoptera</taxon>
        <taxon>Paraneoptera</taxon>
        <taxon>Hemiptera</taxon>
        <taxon>Sternorrhyncha</taxon>
        <taxon>Aphidomorpha</taxon>
        <taxon>Aphidoidea</taxon>
        <taxon>Aphididae</taxon>
        <taxon>Aphidini</taxon>
        <taxon>Aphis</taxon>
        <taxon>Aphis</taxon>
    </lineage>
</organism>
<feature type="domain" description="HAT C-terminal dimerisation" evidence="1">
    <location>
        <begin position="4"/>
        <end position="46"/>
    </location>
</feature>
<dbReference type="AlphaFoldDB" id="A0A6G0WCA6"/>
<accession>A0A6G0WCA6</accession>
<reference evidence="2 3" key="1">
    <citation type="submission" date="2019-08" db="EMBL/GenBank/DDBJ databases">
        <title>Whole genome of Aphis craccivora.</title>
        <authorList>
            <person name="Voronova N.V."/>
            <person name="Shulinski R.S."/>
            <person name="Bandarenka Y.V."/>
            <person name="Zhorov D.G."/>
            <person name="Warner D."/>
        </authorList>
    </citation>
    <scope>NUCLEOTIDE SEQUENCE [LARGE SCALE GENOMIC DNA]</scope>
    <source>
        <strain evidence="2">180601</strain>
        <tissue evidence="2">Whole Body</tissue>
    </source>
</reference>
<evidence type="ECO:0000313" key="2">
    <source>
        <dbReference type="EMBL" id="KAF0724897.1"/>
    </source>
</evidence>
<evidence type="ECO:0000313" key="3">
    <source>
        <dbReference type="Proteomes" id="UP000478052"/>
    </source>
</evidence>
<evidence type="ECO:0000259" key="1">
    <source>
        <dbReference type="Pfam" id="PF05699"/>
    </source>
</evidence>
<gene>
    <name evidence="2" type="ORF">FWK35_00026099</name>
</gene>
<name>A0A6G0WCA6_APHCR</name>
<sequence length="146" mass="16427">VGITIPISSATCERSFSSMRRIKNWLRTSMLQQRFTNLSILNIERDITNICTFILACNVKGNGSNNVGVWGLCPHGSMRSSLFVHPQKYWSNAPITKIQIENAKKLSFSNLTTFIKISKMFKLIKYMPHLLEVLGVQGIPGPQINS</sequence>
<dbReference type="Proteomes" id="UP000478052">
    <property type="component" value="Unassembled WGS sequence"/>
</dbReference>
<dbReference type="Pfam" id="PF05699">
    <property type="entry name" value="Dimer_Tnp_hAT"/>
    <property type="match status" value="1"/>
</dbReference>
<dbReference type="GO" id="GO:0046983">
    <property type="term" value="F:protein dimerization activity"/>
    <property type="evidence" value="ECO:0007669"/>
    <property type="project" value="InterPro"/>
</dbReference>